<proteinExistence type="predicted"/>
<gene>
    <name evidence="1" type="ORF">P7122_00675</name>
</gene>
<evidence type="ECO:0000313" key="2">
    <source>
        <dbReference type="Proteomes" id="UP001529085"/>
    </source>
</evidence>
<accession>A0ABT6FX48</accession>
<organism evidence="1 2">
    <name type="scientific">Winogradskyella marincola</name>
    <dbReference type="NCBI Taxonomy" id="3037795"/>
    <lineage>
        <taxon>Bacteria</taxon>
        <taxon>Pseudomonadati</taxon>
        <taxon>Bacteroidota</taxon>
        <taxon>Flavobacteriia</taxon>
        <taxon>Flavobacteriales</taxon>
        <taxon>Flavobacteriaceae</taxon>
        <taxon>Winogradskyella</taxon>
    </lineage>
</organism>
<comment type="caution">
    <text evidence="1">The sequence shown here is derived from an EMBL/GenBank/DDBJ whole genome shotgun (WGS) entry which is preliminary data.</text>
</comment>
<dbReference type="EMBL" id="JARSBN010000001">
    <property type="protein sequence ID" value="MDG4714371.1"/>
    <property type="molecule type" value="Genomic_DNA"/>
</dbReference>
<sequence>MFQSLSAFACLFAKQHKLFPVGINNDNIVFIETHIYRAEDISKKDKERNTLKIKWEIKTYISIYNKSQDLISKTEIDDSEIKGDSYIQLLKTSYAKGLFQIESLYPNLDHFTAEYLSFCDYQKKCERLEIQHDSLNKKDTFKYKKQDFNVKLPSNKNDEESDTFTGDLSAYFLNSIRVYKTKDLELVIGHLATGHEVSMGWITDNPKNKSNESGDPIHEAKPYDPDFEFKELHVPVYQEPIMHHGYGFDLFIVKD</sequence>
<reference evidence="1 2" key="1">
    <citation type="submission" date="2023-03" db="EMBL/GenBank/DDBJ databases">
        <title>Strain YYF002 represents a novel species in the genus Winogradskyella isolated from seawater.</title>
        <authorList>
            <person name="Fu Z.-Y."/>
        </authorList>
    </citation>
    <scope>NUCLEOTIDE SEQUENCE [LARGE SCALE GENOMIC DNA]</scope>
    <source>
        <strain evidence="1 2">YYF002</strain>
    </source>
</reference>
<evidence type="ECO:0000313" key="1">
    <source>
        <dbReference type="EMBL" id="MDG4714371.1"/>
    </source>
</evidence>
<protein>
    <submittedName>
        <fullName evidence="1">Uncharacterized protein</fullName>
    </submittedName>
</protein>
<name>A0ABT6FX48_9FLAO</name>
<dbReference type="Proteomes" id="UP001529085">
    <property type="component" value="Unassembled WGS sequence"/>
</dbReference>
<keyword evidence="2" id="KW-1185">Reference proteome</keyword>